<dbReference type="InterPro" id="IPR051596">
    <property type="entry name" value="Caulimoviridae_Movement"/>
</dbReference>
<protein>
    <submittedName>
        <fullName evidence="1">Viral movement protein</fullName>
    </submittedName>
</protein>
<evidence type="ECO:0000313" key="1">
    <source>
        <dbReference type="EMBL" id="PON66136.1"/>
    </source>
</evidence>
<accession>A0A2P5CYM8</accession>
<dbReference type="Proteomes" id="UP000237105">
    <property type="component" value="Unassembled WGS sequence"/>
</dbReference>
<dbReference type="EMBL" id="JXTB01000082">
    <property type="protein sequence ID" value="PON66136.1"/>
    <property type="molecule type" value="Genomic_DNA"/>
</dbReference>
<evidence type="ECO:0000313" key="2">
    <source>
        <dbReference type="Proteomes" id="UP000237105"/>
    </source>
</evidence>
<name>A0A2P5CYM8_PARAD</name>
<reference evidence="2" key="1">
    <citation type="submission" date="2016-06" db="EMBL/GenBank/DDBJ databases">
        <title>Parallel loss of symbiosis genes in relatives of nitrogen-fixing non-legume Parasponia.</title>
        <authorList>
            <person name="Van Velzen R."/>
            <person name="Holmer R."/>
            <person name="Bu F."/>
            <person name="Rutten L."/>
            <person name="Van Zeijl A."/>
            <person name="Liu W."/>
            <person name="Santuari L."/>
            <person name="Cao Q."/>
            <person name="Sharma T."/>
            <person name="Shen D."/>
            <person name="Roswanjaya Y."/>
            <person name="Wardhani T."/>
            <person name="Kalhor M.S."/>
            <person name="Jansen J."/>
            <person name="Van den Hoogen J."/>
            <person name="Gungor B."/>
            <person name="Hartog M."/>
            <person name="Hontelez J."/>
            <person name="Verver J."/>
            <person name="Yang W.-C."/>
            <person name="Schijlen E."/>
            <person name="Repin R."/>
            <person name="Schilthuizen M."/>
            <person name="Schranz E."/>
            <person name="Heidstra R."/>
            <person name="Miyata K."/>
            <person name="Fedorova E."/>
            <person name="Kohlen W."/>
            <person name="Bisseling T."/>
            <person name="Smit S."/>
            <person name="Geurts R."/>
        </authorList>
    </citation>
    <scope>NUCLEOTIDE SEQUENCE [LARGE SCALE GENOMIC DNA]</scope>
    <source>
        <strain evidence="2">cv. WU1-14</strain>
    </source>
</reference>
<dbReference type="PANTHER" id="PTHR47599:SF4">
    <property type="entry name" value="POLYPROTEIN"/>
    <property type="match status" value="1"/>
</dbReference>
<dbReference type="OrthoDB" id="1429427at2759"/>
<dbReference type="InterPro" id="IPR028919">
    <property type="entry name" value="Viral_movement"/>
</dbReference>
<keyword evidence="2" id="KW-1185">Reference proteome</keyword>
<proteinExistence type="predicted"/>
<sequence>MPLFGSSSSRSLCGNHEESNEERFYKNLNNWELPRVPISQIYKQRSSSFKTDYTIETIEKTIPLSKKQETVPLLLLSKRSIKKHSRSYKYLHFGLVQVAIKPLSKESLNTSILLGLRDCRFLDFKDSPLTIKTNLCNGPVYFDYYPNYSVSLQDAHEVLTLNIRTGSLPVALIYTVHFKAMTSPFRPKALRSS</sequence>
<dbReference type="Pfam" id="PF01107">
    <property type="entry name" value="MP"/>
    <property type="match status" value="1"/>
</dbReference>
<dbReference type="PANTHER" id="PTHR47599">
    <property type="entry name" value="CELL-TO-CELL MOVEMENT PROTEIN"/>
    <property type="match status" value="1"/>
</dbReference>
<gene>
    <name evidence="1" type="ORF">PanWU01x14_111870</name>
</gene>
<dbReference type="AlphaFoldDB" id="A0A2P5CYM8"/>
<organism evidence="1 2">
    <name type="scientific">Parasponia andersonii</name>
    <name type="common">Sponia andersonii</name>
    <dbReference type="NCBI Taxonomy" id="3476"/>
    <lineage>
        <taxon>Eukaryota</taxon>
        <taxon>Viridiplantae</taxon>
        <taxon>Streptophyta</taxon>
        <taxon>Embryophyta</taxon>
        <taxon>Tracheophyta</taxon>
        <taxon>Spermatophyta</taxon>
        <taxon>Magnoliopsida</taxon>
        <taxon>eudicotyledons</taxon>
        <taxon>Gunneridae</taxon>
        <taxon>Pentapetalae</taxon>
        <taxon>rosids</taxon>
        <taxon>fabids</taxon>
        <taxon>Rosales</taxon>
        <taxon>Cannabaceae</taxon>
        <taxon>Parasponia</taxon>
    </lineage>
</organism>
<comment type="caution">
    <text evidence="1">The sequence shown here is derived from an EMBL/GenBank/DDBJ whole genome shotgun (WGS) entry which is preliminary data.</text>
</comment>